<dbReference type="PANTHER" id="PTHR21250">
    <property type="entry name" value="PRE-RRNA-PROCESSING PROTEIN TSR2 HOMOLOG"/>
    <property type="match status" value="1"/>
</dbReference>
<evidence type="ECO:0000256" key="2">
    <source>
        <dbReference type="ARBA" id="ARBA00022552"/>
    </source>
</evidence>
<dbReference type="AlphaFoldDB" id="A0A061QYS4"/>
<dbReference type="Pfam" id="PF10273">
    <property type="entry name" value="WGG"/>
    <property type="match status" value="1"/>
</dbReference>
<evidence type="ECO:0000256" key="1">
    <source>
        <dbReference type="ARBA" id="ARBA00006524"/>
    </source>
</evidence>
<evidence type="ECO:0000256" key="3">
    <source>
        <dbReference type="SAM" id="MobiDB-lite"/>
    </source>
</evidence>
<dbReference type="GO" id="GO:0006364">
    <property type="term" value="P:rRNA processing"/>
    <property type="evidence" value="ECO:0007669"/>
    <property type="project" value="UniProtKB-KW"/>
</dbReference>
<evidence type="ECO:0000313" key="4">
    <source>
        <dbReference type="EMBL" id="JAC64878.1"/>
    </source>
</evidence>
<accession>A0A061QYS4</accession>
<feature type="region of interest" description="Disordered" evidence="3">
    <location>
        <begin position="133"/>
        <end position="205"/>
    </location>
</feature>
<reference evidence="4" key="1">
    <citation type="submission" date="2014-05" db="EMBL/GenBank/DDBJ databases">
        <title>The transcriptome of the halophilic microalga Tetraselmis sp. GSL018 isolated from the Great Salt Lake, Utah.</title>
        <authorList>
            <person name="Jinkerson R.E."/>
            <person name="D'Adamo S."/>
            <person name="Posewitz M.C."/>
        </authorList>
    </citation>
    <scope>NUCLEOTIDE SEQUENCE</scope>
    <source>
        <strain evidence="4">GSL018</strain>
    </source>
</reference>
<organism evidence="4">
    <name type="scientific">Tetraselmis sp. GSL018</name>
    <dbReference type="NCBI Taxonomy" id="582737"/>
    <lineage>
        <taxon>Eukaryota</taxon>
        <taxon>Viridiplantae</taxon>
        <taxon>Chlorophyta</taxon>
        <taxon>core chlorophytes</taxon>
        <taxon>Chlorodendrophyceae</taxon>
        <taxon>Chlorodendrales</taxon>
        <taxon>Chlorodendraceae</taxon>
        <taxon>Tetraselmis</taxon>
    </lineage>
</organism>
<feature type="non-terminal residue" evidence="4">
    <location>
        <position position="1"/>
    </location>
</feature>
<protein>
    <submittedName>
        <fullName evidence="4">Pre-rRNA-processing protein TSR2</fullName>
    </submittedName>
</protein>
<comment type="similarity">
    <text evidence="1">Belongs to the TSR2 family.</text>
</comment>
<sequence>STRRTSECSLLYMNLRSGSTVGQGILTSERRPLFEEGCQLVFRRWTALQLAVEHGWGGPQSQEKALDVIDDVADWFYRRKEHYEDELEDELLAAMSEDFNCDCEDGSPKEVARVLVQLYKELCTGDTSGLERLRASGPSNAQASQMEQVDRDGTLLEGDDSDSDMEDCHGAVPGGDAEMGEASAPAGPIVDDDGFTLVQGRRGRR</sequence>
<proteinExistence type="inferred from homology"/>
<name>A0A061QYS4_9CHLO</name>
<dbReference type="EMBL" id="GBEZ01021913">
    <property type="protein sequence ID" value="JAC64878.1"/>
    <property type="molecule type" value="Transcribed_RNA"/>
</dbReference>
<dbReference type="InterPro" id="IPR019398">
    <property type="entry name" value="Pre-rRNA_process_TSR2"/>
</dbReference>
<gene>
    <name evidence="4" type="primary">TSR2</name>
    <name evidence="4" type="ORF">TSPGSL018_17317</name>
</gene>
<keyword evidence="2" id="KW-0698">rRNA processing</keyword>
<feature type="compositionally biased region" description="Polar residues" evidence="3">
    <location>
        <begin position="137"/>
        <end position="147"/>
    </location>
</feature>